<evidence type="ECO:0000256" key="1">
    <source>
        <dbReference type="ARBA" id="ARBA00011245"/>
    </source>
</evidence>
<dbReference type="Pfam" id="PF00330">
    <property type="entry name" value="Aconitase"/>
    <property type="match status" value="1"/>
</dbReference>
<keyword evidence="2" id="KW-0479">Metal-binding</keyword>
<dbReference type="Proteomes" id="UP000192738">
    <property type="component" value="Unassembled WGS sequence"/>
</dbReference>
<dbReference type="InterPro" id="IPR015931">
    <property type="entry name" value="Acnase/IPM_dHydase_lsu_aba_1/3"/>
</dbReference>
<feature type="domain" description="Aconitase/3-isopropylmalate dehydratase large subunit alpha/beta/alpha" evidence="5">
    <location>
        <begin position="12"/>
        <end position="407"/>
    </location>
</feature>
<dbReference type="NCBIfam" id="NF005558">
    <property type="entry name" value="PRK07229.1"/>
    <property type="match status" value="1"/>
</dbReference>
<dbReference type="EMBL" id="FWXI01000003">
    <property type="protein sequence ID" value="SMC45375.1"/>
    <property type="molecule type" value="Genomic_DNA"/>
</dbReference>
<feature type="domain" description="Aconitase A/isopropylmalate dehydratase small subunit swivel" evidence="6">
    <location>
        <begin position="516"/>
        <end position="573"/>
    </location>
</feature>
<dbReference type="GO" id="GO:0005829">
    <property type="term" value="C:cytosol"/>
    <property type="evidence" value="ECO:0007669"/>
    <property type="project" value="TreeGrafter"/>
</dbReference>
<keyword evidence="8" id="KW-1185">Reference proteome</keyword>
<dbReference type="GO" id="GO:0006099">
    <property type="term" value="P:tricarboxylic acid cycle"/>
    <property type="evidence" value="ECO:0007669"/>
    <property type="project" value="UniProtKB-UniPathway"/>
</dbReference>
<dbReference type="Gene3D" id="3.30.499.10">
    <property type="entry name" value="Aconitase, domain 3"/>
    <property type="match status" value="2"/>
</dbReference>
<dbReference type="InterPro" id="IPR015928">
    <property type="entry name" value="Aconitase/3IPM_dehydase_swvl"/>
</dbReference>
<dbReference type="Pfam" id="PF00694">
    <property type="entry name" value="Aconitase_C"/>
    <property type="match status" value="1"/>
</dbReference>
<organism evidence="7 8">
    <name type="scientific">Sporomusa malonica</name>
    <dbReference type="NCBI Taxonomy" id="112901"/>
    <lineage>
        <taxon>Bacteria</taxon>
        <taxon>Bacillati</taxon>
        <taxon>Bacillota</taxon>
        <taxon>Negativicutes</taxon>
        <taxon>Selenomonadales</taxon>
        <taxon>Sporomusaceae</taxon>
        <taxon>Sporomusa</taxon>
    </lineage>
</organism>
<proteinExistence type="predicted"/>
<accession>A0A1W1ZAF9</accession>
<evidence type="ECO:0000256" key="3">
    <source>
        <dbReference type="ARBA" id="ARBA00023004"/>
    </source>
</evidence>
<dbReference type="OrthoDB" id="9764318at2"/>
<dbReference type="GO" id="GO:0051539">
    <property type="term" value="F:4 iron, 4 sulfur cluster binding"/>
    <property type="evidence" value="ECO:0007669"/>
    <property type="project" value="TreeGrafter"/>
</dbReference>
<evidence type="ECO:0000313" key="8">
    <source>
        <dbReference type="Proteomes" id="UP000192738"/>
    </source>
</evidence>
<comment type="subunit">
    <text evidence="1">Monomer.</text>
</comment>
<protein>
    <submittedName>
        <fullName evidence="7">Aconitase</fullName>
    </submittedName>
</protein>
<dbReference type="SUPFAM" id="SSF53732">
    <property type="entry name" value="Aconitase iron-sulfur domain"/>
    <property type="match status" value="1"/>
</dbReference>
<evidence type="ECO:0000256" key="2">
    <source>
        <dbReference type="ARBA" id="ARBA00022723"/>
    </source>
</evidence>
<keyword evidence="3" id="KW-0408">Iron</keyword>
<dbReference type="SUPFAM" id="SSF52016">
    <property type="entry name" value="LeuD/IlvD-like"/>
    <property type="match status" value="1"/>
</dbReference>
<dbReference type="AlphaFoldDB" id="A0A1W1ZAF9"/>
<evidence type="ECO:0000313" key="7">
    <source>
        <dbReference type="EMBL" id="SMC45375.1"/>
    </source>
</evidence>
<sequence length="641" mass="69970">MGLTVAEKLIAASLVDGEMKKGNRIGIHISQTLTHDVTGVMAYLEFEAIGLKRIKTDLSVSYIDHNILQADYKNPDDHRFLMDITSKFGILCTKPASGICHQLHLERFAKPGKSLLGSDSHTVNAGGVGMLAIGAGGLDIAMSMAGEPFYFKMPEIIKVVLAGELPPFVSAKNVILEILRRISVKGGLNTILEYTGPGIKSLNVTERATICNMGAEVGATTSVFPSDEITRYWFKAQGREHEWKPISADDDAVYDKVIEINLSELEPLIALPHQPDNVVPVREAAGIDIDQVMFGGCTNSSLQDVMSIAHILKGKHVHGNVDTALYCGSRQVMLEAIRRGVIDNLVCSGVRIMEMFCGACNGMGFAPPTHGKSLRTGPRNFIGRCGTECASVYLVSPEVAAASAITGKITDPRDLDLSIWKYDMPTKFIIDESMFLRPKESFDDTPIRRGPNIKPLPEIEAVPDQLTGKTLIKVGDDITTDHIVPAGAHFLPIRCNIPEISKFVFKVVDESFPERAKEAGSGFIVAGHNYGQGSSREQAALAPRYLGVRAVIAKSFARIHLANLVNFGLIPFILINEDDIDLFDQGDSLSIDTTSLKQGAQYFVHNHTKDVKVAVETPLSQDELDIIRVGGRLNWIKLRNN</sequence>
<dbReference type="UniPathway" id="UPA00223"/>
<dbReference type="GO" id="GO:0003994">
    <property type="term" value="F:aconitate hydratase activity"/>
    <property type="evidence" value="ECO:0007669"/>
    <property type="project" value="TreeGrafter"/>
</dbReference>
<gene>
    <name evidence="7" type="ORF">SAMN04488500_103130</name>
</gene>
<dbReference type="PANTHER" id="PTHR43160:SF3">
    <property type="entry name" value="ACONITATE HYDRATASE, MITOCHONDRIAL"/>
    <property type="match status" value="1"/>
</dbReference>
<evidence type="ECO:0000259" key="5">
    <source>
        <dbReference type="Pfam" id="PF00330"/>
    </source>
</evidence>
<dbReference type="PANTHER" id="PTHR43160">
    <property type="entry name" value="ACONITATE HYDRATASE B"/>
    <property type="match status" value="1"/>
</dbReference>
<reference evidence="7 8" key="1">
    <citation type="submission" date="2017-04" db="EMBL/GenBank/DDBJ databases">
        <authorList>
            <person name="Afonso C.L."/>
            <person name="Miller P.J."/>
            <person name="Scott M.A."/>
            <person name="Spackman E."/>
            <person name="Goraichik I."/>
            <person name="Dimitrov K.M."/>
            <person name="Suarez D.L."/>
            <person name="Swayne D.E."/>
        </authorList>
    </citation>
    <scope>NUCLEOTIDE SEQUENCE [LARGE SCALE GENOMIC DNA]</scope>
    <source>
        <strain evidence="7 8">DSM 5090</strain>
    </source>
</reference>
<dbReference type="InterPro" id="IPR000573">
    <property type="entry name" value="AconitaseA/IPMdHydase_ssu_swvl"/>
</dbReference>
<name>A0A1W1ZAF9_9FIRM</name>
<dbReference type="InterPro" id="IPR006250">
    <property type="entry name" value="Aconitase_put"/>
</dbReference>
<keyword evidence="4" id="KW-0411">Iron-sulfur</keyword>
<dbReference type="PRINTS" id="PR00415">
    <property type="entry name" value="ACONITASE"/>
</dbReference>
<dbReference type="InterPro" id="IPR050926">
    <property type="entry name" value="Aconitase/IPM_isomerase"/>
</dbReference>
<dbReference type="STRING" id="112901.SAMN04488500_103130"/>
<evidence type="ECO:0000256" key="4">
    <source>
        <dbReference type="ARBA" id="ARBA00023014"/>
    </source>
</evidence>
<dbReference type="GO" id="GO:0046872">
    <property type="term" value="F:metal ion binding"/>
    <property type="evidence" value="ECO:0007669"/>
    <property type="project" value="UniProtKB-KW"/>
</dbReference>
<dbReference type="Gene3D" id="3.20.19.10">
    <property type="entry name" value="Aconitase, domain 4"/>
    <property type="match status" value="1"/>
</dbReference>
<dbReference type="InterPro" id="IPR001030">
    <property type="entry name" value="Acoase/IPM_deHydtase_lsu_aba"/>
</dbReference>
<evidence type="ECO:0000259" key="6">
    <source>
        <dbReference type="Pfam" id="PF00694"/>
    </source>
</evidence>
<dbReference type="NCBIfam" id="TIGR01342">
    <property type="entry name" value="acon_putative"/>
    <property type="match status" value="1"/>
</dbReference>
<dbReference type="InterPro" id="IPR036008">
    <property type="entry name" value="Aconitase_4Fe-4S_dom"/>
</dbReference>